<accession>A0A8S0UDW0</accession>
<dbReference type="Proteomes" id="UP000594638">
    <property type="component" value="Unassembled WGS sequence"/>
</dbReference>
<keyword evidence="2" id="KW-1185">Reference proteome</keyword>
<dbReference type="EMBL" id="CACTIH010007716">
    <property type="protein sequence ID" value="CAA3017582.1"/>
    <property type="molecule type" value="Genomic_DNA"/>
</dbReference>
<evidence type="ECO:0000313" key="2">
    <source>
        <dbReference type="Proteomes" id="UP000594638"/>
    </source>
</evidence>
<dbReference type="AlphaFoldDB" id="A0A8S0UDW0"/>
<protein>
    <submittedName>
        <fullName evidence="1">Uncharacterized protein</fullName>
    </submittedName>
</protein>
<organism evidence="1 2">
    <name type="scientific">Olea europaea subsp. europaea</name>
    <dbReference type="NCBI Taxonomy" id="158383"/>
    <lineage>
        <taxon>Eukaryota</taxon>
        <taxon>Viridiplantae</taxon>
        <taxon>Streptophyta</taxon>
        <taxon>Embryophyta</taxon>
        <taxon>Tracheophyta</taxon>
        <taxon>Spermatophyta</taxon>
        <taxon>Magnoliopsida</taxon>
        <taxon>eudicotyledons</taxon>
        <taxon>Gunneridae</taxon>
        <taxon>Pentapetalae</taxon>
        <taxon>asterids</taxon>
        <taxon>lamiids</taxon>
        <taxon>Lamiales</taxon>
        <taxon>Oleaceae</taxon>
        <taxon>Oleeae</taxon>
        <taxon>Olea</taxon>
    </lineage>
</organism>
<dbReference type="Gramene" id="OE9A021545T1">
    <property type="protein sequence ID" value="OE9A021545C1"/>
    <property type="gene ID" value="OE9A021545"/>
</dbReference>
<reference evidence="1 2" key="1">
    <citation type="submission" date="2019-12" db="EMBL/GenBank/DDBJ databases">
        <authorList>
            <person name="Alioto T."/>
            <person name="Alioto T."/>
            <person name="Gomez Garrido J."/>
        </authorList>
    </citation>
    <scope>NUCLEOTIDE SEQUENCE [LARGE SCALE GENOMIC DNA]</scope>
</reference>
<gene>
    <name evidence="1" type="ORF">OLEA9_A021545</name>
</gene>
<proteinExistence type="predicted"/>
<comment type="caution">
    <text evidence="1">The sequence shown here is derived from an EMBL/GenBank/DDBJ whole genome shotgun (WGS) entry which is preliminary data.</text>
</comment>
<name>A0A8S0UDW0_OLEEU</name>
<evidence type="ECO:0000313" key="1">
    <source>
        <dbReference type="EMBL" id="CAA3017582.1"/>
    </source>
</evidence>
<sequence>MTCLICGLQGHNKRYHSRHDAPLDDWFEGELQQVGVQCNSYGTARGKMVVIGGKGASSVTHTAQNSPFHFMPAPTIKTDFATDCVALSPAITMPNLHQNERVHLVTTNVPTVEVNFEEKVNDSQHMDEVKMLKIQPKRTRTRRSANTA</sequence>